<reference evidence="3 4" key="1">
    <citation type="submission" date="2017-12" db="EMBL/GenBank/DDBJ databases">
        <title>Genome Sequence of a Multidrug-Resistant Candida haemulonii Isolate from a Patient with Chronic Leg Ulcers in Israel.</title>
        <authorList>
            <person name="Chow N.A."/>
            <person name="Gade L."/>
            <person name="Batra D."/>
            <person name="Rowe L.A."/>
            <person name="Ben-Ami R."/>
            <person name="Loparev V.N."/>
            <person name="Litvintseva A.P."/>
        </authorList>
    </citation>
    <scope>NUCLEOTIDE SEQUENCE [LARGE SCALE GENOMIC DNA]</scope>
    <source>
        <strain evidence="3 4">B11899</strain>
    </source>
</reference>
<comment type="similarity">
    <text evidence="1">Belongs to the CSN12 family.</text>
</comment>
<dbReference type="GeneID" id="37009673"/>
<dbReference type="AlphaFoldDB" id="A0A2V1ASR1"/>
<dbReference type="VEuPathDB" id="FungiDB:CXQ85_004343"/>
<dbReference type="InterPro" id="IPR045114">
    <property type="entry name" value="Csn12-like"/>
</dbReference>
<protein>
    <recommendedName>
        <fullName evidence="2">PCI domain-containing protein</fullName>
    </recommendedName>
</protein>
<evidence type="ECO:0000313" key="3">
    <source>
        <dbReference type="EMBL" id="PVH20835.1"/>
    </source>
</evidence>
<proteinExistence type="inferred from homology"/>
<organism evidence="3 4">
    <name type="scientific">Candidozyma haemuli</name>
    <dbReference type="NCBI Taxonomy" id="45357"/>
    <lineage>
        <taxon>Eukaryota</taxon>
        <taxon>Fungi</taxon>
        <taxon>Dikarya</taxon>
        <taxon>Ascomycota</taxon>
        <taxon>Saccharomycotina</taxon>
        <taxon>Pichiomycetes</taxon>
        <taxon>Metschnikowiaceae</taxon>
        <taxon>Candidozyma</taxon>
    </lineage>
</organism>
<dbReference type="STRING" id="45357.A0A2V1ASR1"/>
<dbReference type="PANTHER" id="PTHR12732:SF0">
    <property type="entry name" value="PCI DOMAIN-CONTAINING PROTEIN 2"/>
    <property type="match status" value="1"/>
</dbReference>
<comment type="caution">
    <text evidence="3">The sequence shown here is derived from an EMBL/GenBank/DDBJ whole genome shotgun (WGS) entry which is preliminary data.</text>
</comment>
<dbReference type="InterPro" id="IPR000717">
    <property type="entry name" value="PCI_dom"/>
</dbReference>
<dbReference type="Proteomes" id="UP000244309">
    <property type="component" value="Unassembled WGS sequence"/>
</dbReference>
<evidence type="ECO:0000259" key="2">
    <source>
        <dbReference type="PROSITE" id="PS50250"/>
    </source>
</evidence>
<accession>A0A2V1ASR1</accession>
<gene>
    <name evidence="3" type="ORF">CXQ85_004343</name>
</gene>
<dbReference type="InterPro" id="IPR036388">
    <property type="entry name" value="WH-like_DNA-bd_sf"/>
</dbReference>
<dbReference type="PROSITE" id="PS50250">
    <property type="entry name" value="PCI"/>
    <property type="match status" value="1"/>
</dbReference>
<evidence type="ECO:0000313" key="4">
    <source>
        <dbReference type="Proteomes" id="UP000244309"/>
    </source>
</evidence>
<dbReference type="PANTHER" id="PTHR12732">
    <property type="entry name" value="UNCHARACTERIZED PROTEASOME COMPONENT REGION PCI-CONTAINING"/>
    <property type="match status" value="1"/>
</dbReference>
<dbReference type="OrthoDB" id="10252687at2759"/>
<evidence type="ECO:0000256" key="1">
    <source>
        <dbReference type="ARBA" id="ARBA00025771"/>
    </source>
</evidence>
<name>A0A2V1ASR1_9ASCO</name>
<dbReference type="Gene3D" id="1.10.10.10">
    <property type="entry name" value="Winged helix-like DNA-binding domain superfamily/Winged helix DNA-binding domain"/>
    <property type="match status" value="1"/>
</dbReference>
<sequence>MWTIRQYVEGVLEALYRRSPSRLKDHLCLEPSLYDAAETANCGDLSDIDLYQLPEKFRPLIRSYVRLLRSIYKHKSIDQAFENFLLFMGDFNRMAETMPSWVCTALISSSNELLSVYQVRARNKDKAENDESLERVSTVIHRSFKICLTDKSTDPATSKKSCIHFFLASLIKIYFKLDHIDLAKSMEKALMGTNSAIPAIINCPAQYRMHVVTYLYYSSLLSLDDGDYPFAEVKLLTALEFLACYGSKKRPCPQEEKILMLVVPLKYLSSRKQLPEKVYEQFPNLKFIYKDRLLKAVKQGNISAFDDYLQQFHKVFLSRHIYLLALRLKQVCYLSLVRKTANFYKTVTETTPHIVPFAYFQAAFTYSQSPDAEAKEEVSMEQVECILTNLIVHKHVKGYLSHSNKCIVLSKTDAFPAPAPASS</sequence>
<dbReference type="RefSeq" id="XP_025341775.1">
    <property type="nucleotide sequence ID" value="XM_025487967.1"/>
</dbReference>
<dbReference type="EMBL" id="PKFO01000004">
    <property type="protein sequence ID" value="PVH20835.1"/>
    <property type="molecule type" value="Genomic_DNA"/>
</dbReference>
<dbReference type="Pfam" id="PF01399">
    <property type="entry name" value="PCI"/>
    <property type="match status" value="1"/>
</dbReference>
<dbReference type="GO" id="GO:0003690">
    <property type="term" value="F:double-stranded DNA binding"/>
    <property type="evidence" value="ECO:0007669"/>
    <property type="project" value="InterPro"/>
</dbReference>
<dbReference type="SMART" id="SM00753">
    <property type="entry name" value="PAM"/>
    <property type="match status" value="1"/>
</dbReference>
<feature type="domain" description="PCI" evidence="2">
    <location>
        <begin position="212"/>
        <end position="414"/>
    </location>
</feature>
<dbReference type="GO" id="GO:0003723">
    <property type="term" value="F:RNA binding"/>
    <property type="evidence" value="ECO:0007669"/>
    <property type="project" value="InterPro"/>
</dbReference>
<keyword evidence="4" id="KW-1185">Reference proteome</keyword>